<dbReference type="RefSeq" id="WP_002609052.1">
    <property type="nucleotide sequence ID" value="NZ_BAAACC010000016.1"/>
</dbReference>
<evidence type="ECO:0000313" key="2">
    <source>
        <dbReference type="EMBL" id="KGJ53750.1"/>
    </source>
</evidence>
<gene>
    <name evidence="2" type="ORF">CIAN88_07165</name>
    <name evidence="3" type="ORF">G4D54_10395</name>
</gene>
<reference evidence="3 5" key="2">
    <citation type="submission" date="2020-02" db="EMBL/GenBank/DDBJ databases">
        <authorList>
            <person name="Kociolek L.K."/>
            <person name="Ozer E.A."/>
        </authorList>
    </citation>
    <scope>NUCLEOTIDE SEQUENCE [LARGE SCALE GENOMIC DNA]</scope>
    <source>
        <strain evidence="3 5">ATCC 14501</strain>
    </source>
</reference>
<dbReference type="PANTHER" id="PTHR37299:SF1">
    <property type="entry name" value="STAGE 0 SPORULATION PROTEIN A HOMOLOG"/>
    <property type="match status" value="1"/>
</dbReference>
<evidence type="ECO:0000313" key="5">
    <source>
        <dbReference type="Proteomes" id="UP000503330"/>
    </source>
</evidence>
<evidence type="ECO:0000313" key="4">
    <source>
        <dbReference type="Proteomes" id="UP000030008"/>
    </source>
</evidence>
<dbReference type="Pfam" id="PF04397">
    <property type="entry name" value="LytTR"/>
    <property type="match status" value="1"/>
</dbReference>
<dbReference type="GO" id="GO:0003677">
    <property type="term" value="F:DNA binding"/>
    <property type="evidence" value="ECO:0007669"/>
    <property type="project" value="InterPro"/>
</dbReference>
<dbReference type="Gene3D" id="2.40.50.1020">
    <property type="entry name" value="LytTr DNA-binding domain"/>
    <property type="match status" value="1"/>
</dbReference>
<evidence type="ECO:0000313" key="3">
    <source>
        <dbReference type="EMBL" id="QJA02820.1"/>
    </source>
</evidence>
<dbReference type="PROSITE" id="PS50930">
    <property type="entry name" value="HTH_LYTTR"/>
    <property type="match status" value="1"/>
</dbReference>
<dbReference type="InterPro" id="IPR007492">
    <property type="entry name" value="LytTR_DNA-bd_dom"/>
</dbReference>
<dbReference type="GeneID" id="61925950"/>
<feature type="domain" description="HTH LytTR-type" evidence="1">
    <location>
        <begin position="41"/>
        <end position="145"/>
    </location>
</feature>
<proteinExistence type="predicted"/>
<dbReference type="EMBL" id="JQIF01000033">
    <property type="protein sequence ID" value="KGJ53750.1"/>
    <property type="molecule type" value="Genomic_DNA"/>
</dbReference>
<dbReference type="PANTHER" id="PTHR37299">
    <property type="entry name" value="TRANSCRIPTIONAL REGULATOR-RELATED"/>
    <property type="match status" value="1"/>
</dbReference>
<dbReference type="Proteomes" id="UP000030008">
    <property type="component" value="Unassembled WGS sequence"/>
</dbReference>
<name>A0A099I7R0_CLOIN</name>
<sequence length="146" mass="17283">MKLTILQDDAIAEDEIIIRTATRHPRLERLIDLIKQYSITLKAYHNNREYYLPIETIYYIESVDGITYLITEKDSLLCRMSLREIEDSVQHTSFCRISKHMIVNTAHLKAVESYANHRLLLVLKNDDKVLVNRNYVEHLKKQIKKL</sequence>
<evidence type="ECO:0000259" key="1">
    <source>
        <dbReference type="PROSITE" id="PS50930"/>
    </source>
</evidence>
<organism evidence="2 4">
    <name type="scientific">Clostridium innocuum</name>
    <dbReference type="NCBI Taxonomy" id="1522"/>
    <lineage>
        <taxon>Bacteria</taxon>
        <taxon>Bacillati</taxon>
        <taxon>Bacillota</taxon>
        <taxon>Clostridia</taxon>
        <taxon>Eubacteriales</taxon>
        <taxon>Clostridiaceae</taxon>
        <taxon>Clostridium</taxon>
    </lineage>
</organism>
<dbReference type="AlphaFoldDB" id="A0A099I7R0"/>
<protein>
    <submittedName>
        <fullName evidence="2">LytTR family transcriptional regulator</fullName>
    </submittedName>
</protein>
<dbReference type="Proteomes" id="UP000503330">
    <property type="component" value="Chromosome"/>
</dbReference>
<dbReference type="GO" id="GO:0000156">
    <property type="term" value="F:phosphorelay response regulator activity"/>
    <property type="evidence" value="ECO:0007669"/>
    <property type="project" value="InterPro"/>
</dbReference>
<reference evidence="2 4" key="1">
    <citation type="submission" date="2014-08" db="EMBL/GenBank/DDBJ databases">
        <title>Clostridium innocuum, an unnegligible vancomycin-resistant pathogen causing extra-intestinal infections.</title>
        <authorList>
            <person name="Feng Y."/>
            <person name="Chiu C.-H."/>
        </authorList>
    </citation>
    <scope>NUCLEOTIDE SEQUENCE [LARGE SCALE GENOMIC DNA]</scope>
    <source>
        <strain evidence="2 4">AN88</strain>
    </source>
</reference>
<dbReference type="SMART" id="SM00850">
    <property type="entry name" value="LytTR"/>
    <property type="match status" value="1"/>
</dbReference>
<dbReference type="EMBL" id="CP048838">
    <property type="protein sequence ID" value="QJA02820.1"/>
    <property type="molecule type" value="Genomic_DNA"/>
</dbReference>
<dbReference type="InterPro" id="IPR046947">
    <property type="entry name" value="LytR-like"/>
</dbReference>
<accession>A0A099I7R0</accession>